<gene>
    <name evidence="4" type="ORF">FB382_003978</name>
</gene>
<evidence type="ECO:0000256" key="1">
    <source>
        <dbReference type="ARBA" id="ARBA00009108"/>
    </source>
</evidence>
<dbReference type="EMBL" id="JACGXA010000003">
    <property type="protein sequence ID" value="MBA8805633.1"/>
    <property type="molecule type" value="Genomic_DNA"/>
</dbReference>
<dbReference type="Pfam" id="PF05949">
    <property type="entry name" value="DUF881"/>
    <property type="match status" value="1"/>
</dbReference>
<dbReference type="RefSeq" id="WP_343055690.1">
    <property type="nucleotide sequence ID" value="NZ_JACGXA010000003.1"/>
</dbReference>
<evidence type="ECO:0000256" key="3">
    <source>
        <dbReference type="SAM" id="Phobius"/>
    </source>
</evidence>
<feature type="transmembrane region" description="Helical" evidence="3">
    <location>
        <begin position="42"/>
        <end position="63"/>
    </location>
</feature>
<keyword evidence="3" id="KW-0812">Transmembrane</keyword>
<dbReference type="InterPro" id="IPR010273">
    <property type="entry name" value="DUF881"/>
</dbReference>
<dbReference type="GO" id="GO:0005886">
    <property type="term" value="C:plasma membrane"/>
    <property type="evidence" value="ECO:0007669"/>
    <property type="project" value="TreeGrafter"/>
</dbReference>
<keyword evidence="3" id="KW-1133">Transmembrane helix</keyword>
<feature type="coiled-coil region" evidence="2">
    <location>
        <begin position="83"/>
        <end position="110"/>
    </location>
</feature>
<sequence length="279" mass="30215">MTPGSHARPAEEEQPRLSSLRALARRAPLARLRRSRPTRSTWPWRVGTPVVVLLCGGLFIVSAHNSHGTDLRPGRYTDLASLVQGESDQYDALKQRVAQLNDDVQVLTNSVNDSDVRRFQRKIEKLKDPAGLVAHTGPGVTVTLADAPADVQNDSDVDPNRLVVHQQDIQAVVNAMWVGGATAVTINGQRIVSTTGIKCEGNAVQLQGVPYSQPYVISAVGDQGSILSAIDRDDYLGYYRADAANPLIQVGWDVQAEESLTAPAYDGLLDLNYAKPLTS</sequence>
<keyword evidence="3" id="KW-0472">Membrane</keyword>
<dbReference type="Gene3D" id="3.30.70.1880">
    <property type="entry name" value="Protein of unknown function DUF881"/>
    <property type="match status" value="1"/>
</dbReference>
<proteinExistence type="inferred from homology"/>
<keyword evidence="5" id="KW-1185">Reference proteome</keyword>
<keyword evidence="2" id="KW-0175">Coiled coil</keyword>
<comment type="similarity">
    <text evidence="1">Belongs to the UPF0749 family.</text>
</comment>
<evidence type="ECO:0000256" key="2">
    <source>
        <dbReference type="SAM" id="Coils"/>
    </source>
</evidence>
<dbReference type="Proteomes" id="UP000580910">
    <property type="component" value="Unassembled WGS sequence"/>
</dbReference>
<organism evidence="4 5">
    <name type="scientific">Nocardioides ginsengisegetis</name>
    <dbReference type="NCBI Taxonomy" id="661491"/>
    <lineage>
        <taxon>Bacteria</taxon>
        <taxon>Bacillati</taxon>
        <taxon>Actinomycetota</taxon>
        <taxon>Actinomycetes</taxon>
        <taxon>Propionibacteriales</taxon>
        <taxon>Nocardioidaceae</taxon>
        <taxon>Nocardioides</taxon>
    </lineage>
</organism>
<dbReference type="AlphaFoldDB" id="A0A7W3PBE9"/>
<dbReference type="PANTHER" id="PTHR37313">
    <property type="entry name" value="UPF0749 PROTEIN RV1825"/>
    <property type="match status" value="1"/>
</dbReference>
<comment type="caution">
    <text evidence="4">The sequence shown here is derived from an EMBL/GenBank/DDBJ whole genome shotgun (WGS) entry which is preliminary data.</text>
</comment>
<name>A0A7W3PBE9_9ACTN</name>
<protein>
    <submittedName>
        <fullName evidence="4">Uncharacterized protein YlxW (UPF0749 family)</fullName>
    </submittedName>
</protein>
<reference evidence="4 5" key="1">
    <citation type="submission" date="2020-07" db="EMBL/GenBank/DDBJ databases">
        <title>Sequencing the genomes of 1000 actinobacteria strains.</title>
        <authorList>
            <person name="Klenk H.-P."/>
        </authorList>
    </citation>
    <scope>NUCLEOTIDE SEQUENCE [LARGE SCALE GENOMIC DNA]</scope>
    <source>
        <strain evidence="4 5">DSM 21349</strain>
    </source>
</reference>
<evidence type="ECO:0000313" key="4">
    <source>
        <dbReference type="EMBL" id="MBA8805633.1"/>
    </source>
</evidence>
<evidence type="ECO:0000313" key="5">
    <source>
        <dbReference type="Proteomes" id="UP000580910"/>
    </source>
</evidence>
<accession>A0A7W3PBE9</accession>
<dbReference type="PANTHER" id="PTHR37313:SF4">
    <property type="entry name" value="CONSERVED MEMBRANE PROTEIN-RELATED"/>
    <property type="match status" value="1"/>
</dbReference>